<dbReference type="Proteomes" id="UP001525566">
    <property type="component" value="Unassembled WGS sequence"/>
</dbReference>
<keyword evidence="2" id="KW-1185">Reference proteome</keyword>
<evidence type="ECO:0008006" key="3">
    <source>
        <dbReference type="Google" id="ProtNLM"/>
    </source>
</evidence>
<comment type="caution">
    <text evidence="1">The sequence shown here is derived from an EMBL/GenBank/DDBJ whole genome shotgun (WGS) entry which is preliminary data.</text>
</comment>
<protein>
    <recommendedName>
        <fullName evidence="3">Phage major capsid protein E</fullName>
    </recommendedName>
</protein>
<reference evidence="1 2" key="1">
    <citation type="submission" date="2022-09" db="EMBL/GenBank/DDBJ databases">
        <title>Chryseobacterium oleae sp.nov., isolated from the inter-root soil of Pyrola calliantha H. Andr. in Tibet.</title>
        <authorList>
            <person name="Li Z."/>
        </authorList>
    </citation>
    <scope>NUCLEOTIDE SEQUENCE [LARGE SCALE GENOMIC DNA]</scope>
    <source>
        <strain evidence="2">pc1-10</strain>
    </source>
</reference>
<evidence type="ECO:0000313" key="1">
    <source>
        <dbReference type="EMBL" id="MCT2563955.1"/>
    </source>
</evidence>
<sequence length="340" mass="38042">MKRRLSLTALAINFILAFAFSFVASPMLGVNPFLLTAGIVITHAVVTYFKPMQVGILQEGLQKEVWIADIKENPIPDMSFINQSVDMSAFVENDALNLAEAGVEPDVHEDYFATNSGELPIQAIDDIPHRVLLKDYSTNQTRHSKLADMELAYNKRASVINRHRNAIAKNMAQRTAHGWGASTNDAFNKILNLGPTDSVIDGLIDMQRFFRDLDLDMSKMNIVLNSDHGSRIEKENKKLYKEITAEKGAELYDFKIFFYSKTPFYTDAGVKKPWGSTIAGTDKKSSIIWNSDEVFRCFGSTDMFATLGHSGWQADLISFAQRALTGKIRANNPKYLGTIL</sequence>
<organism evidence="1 2">
    <name type="scientific">Chryseobacterium herbae</name>
    <dbReference type="NCBI Taxonomy" id="2976476"/>
    <lineage>
        <taxon>Bacteria</taxon>
        <taxon>Pseudomonadati</taxon>
        <taxon>Bacteroidota</taxon>
        <taxon>Flavobacteriia</taxon>
        <taxon>Flavobacteriales</taxon>
        <taxon>Weeksellaceae</taxon>
        <taxon>Chryseobacterium group</taxon>
        <taxon>Chryseobacterium</taxon>
    </lineage>
</organism>
<proteinExistence type="predicted"/>
<name>A0ABT2IYQ0_9FLAO</name>
<dbReference type="EMBL" id="JAOAMU010000006">
    <property type="protein sequence ID" value="MCT2563955.1"/>
    <property type="molecule type" value="Genomic_DNA"/>
</dbReference>
<gene>
    <name evidence="1" type="ORF">N0B48_18850</name>
</gene>
<evidence type="ECO:0000313" key="2">
    <source>
        <dbReference type="Proteomes" id="UP001525566"/>
    </source>
</evidence>
<accession>A0ABT2IYQ0</accession>
<dbReference type="RefSeq" id="WP_259840508.1">
    <property type="nucleotide sequence ID" value="NZ_JAOAMU010000006.1"/>
</dbReference>